<evidence type="ECO:0000256" key="7">
    <source>
        <dbReference type="ARBA" id="ARBA00014308"/>
    </source>
</evidence>
<dbReference type="PROSITE" id="PS00906">
    <property type="entry name" value="UROD_1"/>
    <property type="match status" value="1"/>
</dbReference>
<dbReference type="InterPro" id="IPR006361">
    <property type="entry name" value="Uroporphyrinogen_deCO2ase_HemE"/>
</dbReference>
<comment type="subunit">
    <text evidence="5">Homodimer.</text>
</comment>
<evidence type="ECO:0000313" key="14">
    <source>
        <dbReference type="EMBL" id="VAX10456.1"/>
    </source>
</evidence>
<reference evidence="14" key="1">
    <citation type="submission" date="2018-06" db="EMBL/GenBank/DDBJ databases">
        <authorList>
            <person name="Zhirakovskaya E."/>
        </authorList>
    </citation>
    <scope>NUCLEOTIDE SEQUENCE</scope>
</reference>
<dbReference type="NCBIfam" id="TIGR01464">
    <property type="entry name" value="hemE"/>
    <property type="match status" value="1"/>
</dbReference>
<dbReference type="Gene3D" id="3.20.20.210">
    <property type="match status" value="1"/>
</dbReference>
<evidence type="ECO:0000256" key="5">
    <source>
        <dbReference type="ARBA" id="ARBA00011738"/>
    </source>
</evidence>
<name>A0A3B1AWN8_9ZZZZ</name>
<evidence type="ECO:0000256" key="8">
    <source>
        <dbReference type="ARBA" id="ARBA00022490"/>
    </source>
</evidence>
<keyword evidence="9" id="KW-0210">Decarboxylase</keyword>
<feature type="domain" description="Uroporphyrinogen decarboxylase (URO-D)" evidence="13">
    <location>
        <begin position="197"/>
        <end position="213"/>
    </location>
</feature>
<dbReference type="HAMAP" id="MF_00218">
    <property type="entry name" value="URO_D"/>
    <property type="match status" value="1"/>
</dbReference>
<evidence type="ECO:0000259" key="12">
    <source>
        <dbReference type="PROSITE" id="PS00906"/>
    </source>
</evidence>
<dbReference type="PANTHER" id="PTHR21091:SF169">
    <property type="entry name" value="UROPORPHYRINOGEN DECARBOXYLASE"/>
    <property type="match status" value="1"/>
</dbReference>
<proteinExistence type="inferred from homology"/>
<comment type="function">
    <text evidence="1">Catalyzes the decarboxylation of four acetate groups of uroporphyrinogen-III to yield coproporphyrinogen-III.</text>
</comment>
<evidence type="ECO:0000256" key="1">
    <source>
        <dbReference type="ARBA" id="ARBA00002448"/>
    </source>
</evidence>
<evidence type="ECO:0000256" key="9">
    <source>
        <dbReference type="ARBA" id="ARBA00022793"/>
    </source>
</evidence>
<evidence type="ECO:0000256" key="4">
    <source>
        <dbReference type="ARBA" id="ARBA00009935"/>
    </source>
</evidence>
<comment type="similarity">
    <text evidence="4">Belongs to the uroporphyrinogen decarboxylase family.</text>
</comment>
<accession>A0A3B1AWN8</accession>
<dbReference type="FunFam" id="3.20.20.210:FF:000001">
    <property type="entry name" value="Uroporphyrinogen decarboxylase"/>
    <property type="match status" value="1"/>
</dbReference>
<keyword evidence="10 14" id="KW-0456">Lyase</keyword>
<comment type="subcellular location">
    <subcellularLocation>
        <location evidence="2">Cytoplasm</location>
    </subcellularLocation>
</comment>
<comment type="pathway">
    <text evidence="3">Porphyrin-containing compound metabolism; protoporphyrin-IX biosynthesis; coproporphyrinogen-III from 5-aminolevulinate: step 4/4.</text>
</comment>
<dbReference type="InterPro" id="IPR000257">
    <property type="entry name" value="Uroporphyrinogen_deCOase"/>
</dbReference>
<sequence length="409" mass="45527">MQVLPQSKASFLPVQLWLDDDNRCHSYLYRQILGSEDQIPCTIHYRFFIDYGNQSVAALKNDRLLRALMREPVDVTPVWMMRQAGRYLPEYKATRQKAGNFMDLCQNPELACEVTIQPLDRFPLDAAILFSDILTIPDAMGLGLYFSEGEGPRFERPIQSAADVQAIGIPDPEGELKYVMDAVRTIRHELDGRVPLIGFSGSPWTLATYMVEGGSTKNFAKSKGMMFDDPGLMHDLLGKLAESVTSYLNAQIAAGAQAVMIFDTWGGVLSPRDYEAFSLSYMEQIIEGLTRENEDRRVPVVMFTKNGGQWLSRMAESGADALGVDWTTELADARVMVRDKVALQGNIDPCILYASPARIHEEVGHVLDSYGHGPGHVFNLGHGIHPEVNPEHAGVLIDAVHELSKPYHS</sequence>
<dbReference type="InterPro" id="IPR038071">
    <property type="entry name" value="UROD/MetE-like_sf"/>
</dbReference>
<evidence type="ECO:0000256" key="10">
    <source>
        <dbReference type="ARBA" id="ARBA00023239"/>
    </source>
</evidence>
<dbReference type="PROSITE" id="PS00907">
    <property type="entry name" value="UROD_2"/>
    <property type="match status" value="1"/>
</dbReference>
<dbReference type="SUPFAM" id="SSF51726">
    <property type="entry name" value="UROD/MetE-like"/>
    <property type="match status" value="1"/>
</dbReference>
<dbReference type="GO" id="GO:0004853">
    <property type="term" value="F:uroporphyrinogen decarboxylase activity"/>
    <property type="evidence" value="ECO:0007669"/>
    <property type="project" value="UniProtKB-EC"/>
</dbReference>
<evidence type="ECO:0000256" key="2">
    <source>
        <dbReference type="ARBA" id="ARBA00004496"/>
    </source>
</evidence>
<dbReference type="EMBL" id="UOFX01000071">
    <property type="protein sequence ID" value="VAX10456.1"/>
    <property type="molecule type" value="Genomic_DNA"/>
</dbReference>
<dbReference type="Pfam" id="PF01208">
    <property type="entry name" value="URO-D"/>
    <property type="match status" value="1"/>
</dbReference>
<keyword evidence="8" id="KW-0963">Cytoplasm</keyword>
<dbReference type="PANTHER" id="PTHR21091">
    <property type="entry name" value="METHYLTETRAHYDROFOLATE:HOMOCYSTEINE METHYLTRANSFERASE RELATED"/>
    <property type="match status" value="1"/>
</dbReference>
<dbReference type="GO" id="GO:0019353">
    <property type="term" value="P:protoporphyrinogen IX biosynthetic process from glutamate"/>
    <property type="evidence" value="ECO:0007669"/>
    <property type="project" value="TreeGrafter"/>
</dbReference>
<dbReference type="CDD" id="cd00717">
    <property type="entry name" value="URO-D"/>
    <property type="match status" value="1"/>
</dbReference>
<evidence type="ECO:0000256" key="3">
    <source>
        <dbReference type="ARBA" id="ARBA00004804"/>
    </source>
</evidence>
<organism evidence="14">
    <name type="scientific">hydrothermal vent metagenome</name>
    <dbReference type="NCBI Taxonomy" id="652676"/>
    <lineage>
        <taxon>unclassified sequences</taxon>
        <taxon>metagenomes</taxon>
        <taxon>ecological metagenomes</taxon>
    </lineage>
</organism>
<evidence type="ECO:0000256" key="6">
    <source>
        <dbReference type="ARBA" id="ARBA00012288"/>
    </source>
</evidence>
<dbReference type="UniPathway" id="UPA00251">
    <property type="reaction ID" value="UER00321"/>
</dbReference>
<keyword evidence="11" id="KW-0627">Porphyrin biosynthesis</keyword>
<dbReference type="EC" id="4.1.1.37" evidence="6"/>
<dbReference type="AlphaFoldDB" id="A0A3B1AWN8"/>
<gene>
    <name evidence="14" type="ORF">MNBD_GAMMA26-213</name>
</gene>
<evidence type="ECO:0000256" key="11">
    <source>
        <dbReference type="ARBA" id="ARBA00023244"/>
    </source>
</evidence>
<protein>
    <recommendedName>
        <fullName evidence="7">Uroporphyrinogen decarboxylase</fullName>
        <ecNumber evidence="6">4.1.1.37</ecNumber>
    </recommendedName>
</protein>
<feature type="domain" description="Uroporphyrinogen decarboxylase (URO-D)" evidence="12">
    <location>
        <begin position="77"/>
        <end position="86"/>
    </location>
</feature>
<evidence type="ECO:0000259" key="13">
    <source>
        <dbReference type="PROSITE" id="PS00907"/>
    </source>
</evidence>
<dbReference type="GO" id="GO:0005829">
    <property type="term" value="C:cytosol"/>
    <property type="evidence" value="ECO:0007669"/>
    <property type="project" value="TreeGrafter"/>
</dbReference>